<organism evidence="2 3">
    <name type="scientific">Raineya orbicola</name>
    <dbReference type="NCBI Taxonomy" id="2016530"/>
    <lineage>
        <taxon>Bacteria</taxon>
        <taxon>Pseudomonadati</taxon>
        <taxon>Bacteroidota</taxon>
        <taxon>Cytophagia</taxon>
        <taxon>Cytophagales</taxon>
        <taxon>Raineyaceae</taxon>
        <taxon>Raineya</taxon>
    </lineage>
</organism>
<accession>A0A2N3IKA5</accession>
<keyword evidence="1" id="KW-1133">Transmembrane helix</keyword>
<evidence type="ECO:0000313" key="2">
    <source>
        <dbReference type="EMBL" id="PKQ70711.1"/>
    </source>
</evidence>
<evidence type="ECO:0000313" key="3">
    <source>
        <dbReference type="Proteomes" id="UP000233387"/>
    </source>
</evidence>
<feature type="transmembrane region" description="Helical" evidence="1">
    <location>
        <begin position="12"/>
        <end position="30"/>
    </location>
</feature>
<sequence>MKKIQKHIEQIFGKRFICFSFLLAFTYLLGFTPNTSFDLFAEKTAETEKENKSEKEGLGEESEEIAHFGKCKKIKKNPSYFSLKVSAIQENPSLKSLFCLSKAISNQNLYSKQNVFFTPACPLYIAYHKLIFYEI</sequence>
<keyword evidence="1" id="KW-0812">Transmembrane</keyword>
<keyword evidence="3" id="KW-1185">Reference proteome</keyword>
<gene>
    <name evidence="2" type="ORF">Rain11_0248</name>
</gene>
<reference evidence="2 3" key="1">
    <citation type="submission" date="2017-06" db="EMBL/GenBank/DDBJ databases">
        <title>Raineya orbicola gen. nov., sp. nov. a slightly thermophilic bacterium of the phylum Bacteroidetes and the description of Raineyaceae fam. nov.</title>
        <authorList>
            <person name="Albuquerque L."/>
            <person name="Polonia A.R.M."/>
            <person name="Barroso C."/>
            <person name="Froufe H.J.C."/>
            <person name="Lage O."/>
            <person name="Lobo-Da-Cunha A."/>
            <person name="Egas C."/>
            <person name="Da Costa M.S."/>
        </authorList>
    </citation>
    <scope>NUCLEOTIDE SEQUENCE [LARGE SCALE GENOMIC DNA]</scope>
    <source>
        <strain evidence="2 3">SPSPC-11</strain>
    </source>
</reference>
<dbReference type="RefSeq" id="WP_101357514.1">
    <property type="nucleotide sequence ID" value="NZ_NKXO01000003.1"/>
</dbReference>
<name>A0A2N3IKA5_9BACT</name>
<proteinExistence type="predicted"/>
<dbReference type="Proteomes" id="UP000233387">
    <property type="component" value="Unassembled WGS sequence"/>
</dbReference>
<keyword evidence="1" id="KW-0472">Membrane</keyword>
<evidence type="ECO:0000256" key="1">
    <source>
        <dbReference type="SAM" id="Phobius"/>
    </source>
</evidence>
<dbReference type="EMBL" id="NKXO01000003">
    <property type="protein sequence ID" value="PKQ70711.1"/>
    <property type="molecule type" value="Genomic_DNA"/>
</dbReference>
<protein>
    <submittedName>
        <fullName evidence="2">Uncharacterized protein</fullName>
    </submittedName>
</protein>
<dbReference type="OrthoDB" id="9929693at2"/>
<dbReference type="AlphaFoldDB" id="A0A2N3IKA5"/>
<comment type="caution">
    <text evidence="2">The sequence shown here is derived from an EMBL/GenBank/DDBJ whole genome shotgun (WGS) entry which is preliminary data.</text>
</comment>